<dbReference type="EMBL" id="VUBA01000021">
    <property type="protein sequence ID" value="MPQ83113.1"/>
    <property type="molecule type" value="Genomic_DNA"/>
</dbReference>
<evidence type="ECO:0000313" key="1">
    <source>
        <dbReference type="EMBL" id="MPQ83113.1"/>
    </source>
</evidence>
<dbReference type="Proteomes" id="UP000325438">
    <property type="component" value="Unassembled WGS sequence"/>
</dbReference>
<evidence type="ECO:0000313" key="2">
    <source>
        <dbReference type="Proteomes" id="UP000325438"/>
    </source>
</evidence>
<accession>A0A5N7JPC3</accession>
<reference evidence="1 2" key="1">
    <citation type="submission" date="2019-09" db="EMBL/GenBank/DDBJ databases">
        <title>The draft genomes of Allium pathogen Pseudomonas sp.</title>
        <authorList>
            <person name="Fujikawa T."/>
            <person name="Sawada H."/>
        </authorList>
    </citation>
    <scope>NUCLEOTIDE SEQUENCE [LARGE SCALE GENOMIC DNA]</scope>
    <source>
        <strain evidence="1 2">MAFF 730085</strain>
    </source>
</reference>
<organism evidence="1 2">
    <name type="scientific">Pseudomonas kitaguniensis</name>
    <dbReference type="NCBI Taxonomy" id="2607908"/>
    <lineage>
        <taxon>Bacteria</taxon>
        <taxon>Pseudomonadati</taxon>
        <taxon>Pseudomonadota</taxon>
        <taxon>Gammaproteobacteria</taxon>
        <taxon>Pseudomonadales</taxon>
        <taxon>Pseudomonadaceae</taxon>
        <taxon>Pseudomonas</taxon>
    </lineage>
</organism>
<proteinExistence type="predicted"/>
<dbReference type="AlphaFoldDB" id="A0A5N7JPC3"/>
<sequence>MNSSEFVTGLKNSVVHENFSSYKNLYLNTNAESATDDYWKNSLTLFNSLTNEQKTIFFEIIKQTIIDTTSNILGVIDGATTIAGARDEFSLSYGKDEKSLEGDLQSLFLAEL</sequence>
<gene>
    <name evidence="1" type="ORF">F0170_03385</name>
</gene>
<protein>
    <submittedName>
        <fullName evidence="1">Transposase</fullName>
    </submittedName>
</protein>
<comment type="caution">
    <text evidence="1">The sequence shown here is derived from an EMBL/GenBank/DDBJ whole genome shotgun (WGS) entry which is preliminary data.</text>
</comment>
<name>A0A5N7JPC3_9PSED</name>
<dbReference type="RefSeq" id="WP_152748683.1">
    <property type="nucleotide sequence ID" value="NZ_JBLZPT010000005.1"/>
</dbReference>